<dbReference type="AlphaFoldDB" id="A0A5S5CM87"/>
<dbReference type="InterPro" id="IPR050109">
    <property type="entry name" value="HTH-type_TetR-like_transc_reg"/>
</dbReference>
<dbReference type="PANTHER" id="PTHR30055">
    <property type="entry name" value="HTH-TYPE TRANSCRIPTIONAL REGULATOR RUTR"/>
    <property type="match status" value="1"/>
</dbReference>
<evidence type="ECO:0000313" key="5">
    <source>
        <dbReference type="Proteomes" id="UP000322499"/>
    </source>
</evidence>
<reference evidence="4 5" key="1">
    <citation type="submission" date="2019-07" db="EMBL/GenBank/DDBJ databases">
        <title>Genomic Encyclopedia of Archaeal and Bacterial Type Strains, Phase II (KMG-II): from individual species to whole genera.</title>
        <authorList>
            <person name="Goeker M."/>
        </authorList>
    </citation>
    <scope>NUCLEOTIDE SEQUENCE [LARGE SCALE GENOMIC DNA]</scope>
    <source>
        <strain evidence="4 5">DSM 46842</strain>
    </source>
</reference>
<gene>
    <name evidence="4" type="ORF">BD833_12016</name>
</gene>
<dbReference type="SUPFAM" id="SSF46689">
    <property type="entry name" value="Homeodomain-like"/>
    <property type="match status" value="1"/>
</dbReference>
<comment type="caution">
    <text evidence="4">The sequence shown here is derived from an EMBL/GenBank/DDBJ whole genome shotgun (WGS) entry which is preliminary data.</text>
</comment>
<feature type="DNA-binding region" description="H-T-H motif" evidence="2">
    <location>
        <begin position="34"/>
        <end position="53"/>
    </location>
</feature>
<evidence type="ECO:0000256" key="1">
    <source>
        <dbReference type="ARBA" id="ARBA00023125"/>
    </source>
</evidence>
<accession>A0A5S5CM87</accession>
<sequence length="188" mass="20110">MTGQRGRPRDPDVTVRAVRAAITVLAERGMRGFTADEVAAVAAVGKASIYRRWSSLDELLVDVVVDLGVREVPWGPLPGSARGDMVALLTAACTGPRAMAEVELLPVIGRDERLHRAYMDGPVLRLVAAVAELTSRAHRRGESVGFRGPAVAAAVAVLHRRMATRGQQAHPEWVSDVVDTVALPAVPR</sequence>
<dbReference type="Gene3D" id="1.10.357.10">
    <property type="entry name" value="Tetracycline Repressor, domain 2"/>
    <property type="match status" value="1"/>
</dbReference>
<keyword evidence="5" id="KW-1185">Reference proteome</keyword>
<dbReference type="Gene3D" id="1.10.10.60">
    <property type="entry name" value="Homeodomain-like"/>
    <property type="match status" value="1"/>
</dbReference>
<dbReference type="InterPro" id="IPR009057">
    <property type="entry name" value="Homeodomain-like_sf"/>
</dbReference>
<dbReference type="PANTHER" id="PTHR30055:SF148">
    <property type="entry name" value="TETR-FAMILY TRANSCRIPTIONAL REGULATOR"/>
    <property type="match status" value="1"/>
</dbReference>
<dbReference type="SUPFAM" id="SSF48498">
    <property type="entry name" value="Tetracyclin repressor-like, C-terminal domain"/>
    <property type="match status" value="1"/>
</dbReference>
<keyword evidence="1 2" id="KW-0238">DNA-binding</keyword>
<organism evidence="4 5">
    <name type="scientific">Blastococcus xanthinilyticus</name>
    <dbReference type="NCBI Taxonomy" id="1564164"/>
    <lineage>
        <taxon>Bacteria</taxon>
        <taxon>Bacillati</taxon>
        <taxon>Actinomycetota</taxon>
        <taxon>Actinomycetes</taxon>
        <taxon>Geodermatophilales</taxon>
        <taxon>Geodermatophilaceae</taxon>
        <taxon>Blastococcus</taxon>
    </lineage>
</organism>
<protein>
    <submittedName>
        <fullName evidence="4">TetR family transcriptional regulator</fullName>
    </submittedName>
</protein>
<dbReference type="Pfam" id="PF00440">
    <property type="entry name" value="TetR_N"/>
    <property type="match status" value="1"/>
</dbReference>
<dbReference type="PROSITE" id="PS50977">
    <property type="entry name" value="HTH_TETR_2"/>
    <property type="match status" value="1"/>
</dbReference>
<dbReference type="RefSeq" id="WP_208092801.1">
    <property type="nucleotide sequence ID" value="NZ_VNHW01000020.1"/>
</dbReference>
<name>A0A5S5CM87_9ACTN</name>
<dbReference type="GO" id="GO:0000976">
    <property type="term" value="F:transcription cis-regulatory region binding"/>
    <property type="evidence" value="ECO:0007669"/>
    <property type="project" value="TreeGrafter"/>
</dbReference>
<evidence type="ECO:0000256" key="2">
    <source>
        <dbReference type="PROSITE-ProRule" id="PRU00335"/>
    </source>
</evidence>
<dbReference type="InterPro" id="IPR001647">
    <property type="entry name" value="HTH_TetR"/>
</dbReference>
<dbReference type="GO" id="GO:0003700">
    <property type="term" value="F:DNA-binding transcription factor activity"/>
    <property type="evidence" value="ECO:0007669"/>
    <property type="project" value="TreeGrafter"/>
</dbReference>
<feature type="domain" description="HTH tetR-type" evidence="3">
    <location>
        <begin position="11"/>
        <end position="71"/>
    </location>
</feature>
<evidence type="ECO:0000259" key="3">
    <source>
        <dbReference type="PROSITE" id="PS50977"/>
    </source>
</evidence>
<dbReference type="InterPro" id="IPR036271">
    <property type="entry name" value="Tet_transcr_reg_TetR-rel_C_sf"/>
</dbReference>
<dbReference type="Proteomes" id="UP000322499">
    <property type="component" value="Unassembled WGS sequence"/>
</dbReference>
<dbReference type="EMBL" id="VNHW01000020">
    <property type="protein sequence ID" value="TYP82032.1"/>
    <property type="molecule type" value="Genomic_DNA"/>
</dbReference>
<proteinExistence type="predicted"/>
<evidence type="ECO:0000313" key="4">
    <source>
        <dbReference type="EMBL" id="TYP82032.1"/>
    </source>
</evidence>